<feature type="chain" id="PRO_5002679703" evidence="1">
    <location>
        <begin position="24"/>
        <end position="214"/>
    </location>
</feature>
<proteinExistence type="predicted"/>
<keyword evidence="1" id="KW-0732">Signal</keyword>
<dbReference type="AlphaFoldDB" id="A5BJZ0"/>
<protein>
    <submittedName>
        <fullName evidence="2">Uncharacterized protein</fullName>
    </submittedName>
</protein>
<name>A5BJZ0_VITVI</name>
<evidence type="ECO:0000256" key="1">
    <source>
        <dbReference type="SAM" id="SignalP"/>
    </source>
</evidence>
<feature type="signal peptide" evidence="1">
    <location>
        <begin position="1"/>
        <end position="23"/>
    </location>
</feature>
<gene>
    <name evidence="2" type="ORF">VITISV_037625</name>
</gene>
<accession>A5BJZ0</accession>
<sequence>MGALVIALGAVFLSLFFLEKSMALSLISDFCSDILSLAVLYYDSLEPGFRDQPPTPTPLLRSYIASNATPPPSPYTWRILGHCARSPLSLSHPLPLNPSLPFHHIERITVLPLVPGESEPHPVGLPCKGLRWWCWWQWQWQQRRRQPLQTCRLKMLRAAGVDAWKRKMEVEMRLSTHGMHKVFDSISEDCSGYCRNPILQVMSLRLQLFYFFGF</sequence>
<evidence type="ECO:0000313" key="2">
    <source>
        <dbReference type="EMBL" id="CAN61441.1"/>
    </source>
</evidence>
<organism evidence="2">
    <name type="scientific">Vitis vinifera</name>
    <name type="common">Grape</name>
    <dbReference type="NCBI Taxonomy" id="29760"/>
    <lineage>
        <taxon>Eukaryota</taxon>
        <taxon>Viridiplantae</taxon>
        <taxon>Streptophyta</taxon>
        <taxon>Embryophyta</taxon>
        <taxon>Tracheophyta</taxon>
        <taxon>Spermatophyta</taxon>
        <taxon>Magnoliopsida</taxon>
        <taxon>eudicotyledons</taxon>
        <taxon>Gunneridae</taxon>
        <taxon>Pentapetalae</taxon>
        <taxon>rosids</taxon>
        <taxon>Vitales</taxon>
        <taxon>Vitaceae</taxon>
        <taxon>Viteae</taxon>
        <taxon>Vitis</taxon>
    </lineage>
</organism>
<dbReference type="EMBL" id="AM462080">
    <property type="protein sequence ID" value="CAN61441.1"/>
    <property type="molecule type" value="Genomic_DNA"/>
</dbReference>
<reference evidence="2" key="1">
    <citation type="journal article" date="2007" name="PLoS ONE">
        <title>The first genome sequence of an elite grapevine cultivar (Pinot noir Vitis vinifera L.): coping with a highly heterozygous genome.</title>
        <authorList>
            <person name="Velasco R."/>
            <person name="Zharkikh A."/>
            <person name="Troggio M."/>
            <person name="Cartwright D.A."/>
            <person name="Cestaro A."/>
            <person name="Pruss D."/>
            <person name="Pindo M."/>
            <person name="FitzGerald L.M."/>
            <person name="Vezzulli S."/>
            <person name="Reid J."/>
            <person name="Malacarne G."/>
            <person name="Iliev D."/>
            <person name="Coppola G."/>
            <person name="Wardell B."/>
            <person name="Micheletti D."/>
            <person name="Macalma T."/>
            <person name="Facci M."/>
            <person name="Mitchell J.T."/>
            <person name="Perazzolli M."/>
            <person name="Eldredge G."/>
            <person name="Gatto P."/>
            <person name="Oyzerski R."/>
            <person name="Moretto M."/>
            <person name="Gutin N."/>
            <person name="Stefanini M."/>
            <person name="Chen Y."/>
            <person name="Segala C."/>
            <person name="Davenport C."/>
            <person name="Dematte L."/>
            <person name="Mraz A."/>
            <person name="Battilana J."/>
            <person name="Stormo K."/>
            <person name="Costa F."/>
            <person name="Tao Q."/>
            <person name="Si-Ammour A."/>
            <person name="Harkins T."/>
            <person name="Lackey A."/>
            <person name="Perbost C."/>
            <person name="Taillon B."/>
            <person name="Stella A."/>
            <person name="Solovyev V."/>
            <person name="Fawcett J.A."/>
            <person name="Sterck L."/>
            <person name="Vandepoele K."/>
            <person name="Grando S.M."/>
            <person name="Toppo S."/>
            <person name="Moser C."/>
            <person name="Lanchbury J."/>
            <person name="Bogden R."/>
            <person name="Skolnick M."/>
            <person name="Sgaramella V."/>
            <person name="Bhatnagar S.K."/>
            <person name="Fontana P."/>
            <person name="Gutin A."/>
            <person name="Van de Peer Y."/>
            <person name="Salamini F."/>
            <person name="Viola R."/>
        </authorList>
    </citation>
    <scope>NUCLEOTIDE SEQUENCE</scope>
</reference>